<dbReference type="Gene3D" id="3.40.50.300">
    <property type="entry name" value="P-loop containing nucleotide triphosphate hydrolases"/>
    <property type="match status" value="1"/>
</dbReference>
<evidence type="ECO:0000313" key="7">
    <source>
        <dbReference type="EMBL" id="PHH67677.1"/>
    </source>
</evidence>
<keyword evidence="3 5" id="KW-0067">ATP-binding</keyword>
<dbReference type="CDD" id="cd18787">
    <property type="entry name" value="SF2_C_DEAD"/>
    <property type="match status" value="1"/>
</dbReference>
<organism evidence="7 8">
    <name type="scientific">Ophiocordyceps camponoti-rufipedis</name>
    <dbReference type="NCBI Taxonomy" id="2004952"/>
    <lineage>
        <taxon>Eukaryota</taxon>
        <taxon>Fungi</taxon>
        <taxon>Dikarya</taxon>
        <taxon>Ascomycota</taxon>
        <taxon>Pezizomycotina</taxon>
        <taxon>Sordariomycetes</taxon>
        <taxon>Hypocreomycetidae</taxon>
        <taxon>Hypocreales</taxon>
        <taxon>Ophiocordycipitaceae</taxon>
        <taxon>Ophiocordyceps</taxon>
    </lineage>
</organism>
<dbReference type="Proteomes" id="UP000226431">
    <property type="component" value="Unassembled WGS sequence"/>
</dbReference>
<dbReference type="PROSITE" id="PS51194">
    <property type="entry name" value="HELICASE_CTER"/>
    <property type="match status" value="1"/>
</dbReference>
<evidence type="ECO:0000313" key="8">
    <source>
        <dbReference type="Proteomes" id="UP000226431"/>
    </source>
</evidence>
<dbReference type="GO" id="GO:0003724">
    <property type="term" value="F:RNA helicase activity"/>
    <property type="evidence" value="ECO:0007669"/>
    <property type="project" value="UniProtKB-EC"/>
</dbReference>
<evidence type="ECO:0000256" key="3">
    <source>
        <dbReference type="ARBA" id="ARBA00022840"/>
    </source>
</evidence>
<keyword evidence="1 5" id="KW-0547">Nucleotide-binding</keyword>
<dbReference type="SMART" id="SM00490">
    <property type="entry name" value="HELICc"/>
    <property type="match status" value="1"/>
</dbReference>
<dbReference type="EC" id="3.6.4.13" evidence="5"/>
<comment type="function">
    <text evidence="5">RNA helicase.</text>
</comment>
<dbReference type="AlphaFoldDB" id="A0A2C5YG18"/>
<dbReference type="OrthoDB" id="196131at2759"/>
<comment type="similarity">
    <text evidence="5">Belongs to the DEAD box helicase family.</text>
</comment>
<dbReference type="GO" id="GO:0016787">
    <property type="term" value="F:hydrolase activity"/>
    <property type="evidence" value="ECO:0007669"/>
    <property type="project" value="UniProtKB-KW"/>
</dbReference>
<evidence type="ECO:0000256" key="1">
    <source>
        <dbReference type="ARBA" id="ARBA00022741"/>
    </source>
</evidence>
<sequence length="282" mass="31817">MEALRREREEVGPAFKAIVFVPTTAFTGFVTHVINRLCEGLPAAAYLDRRSRQNLRVAVLNEYRLARSGILVATDVASRGLNIPSVTSIFQMGLPFDSESYVHRLGRTGRAGRAGNGTIILSKAEEWYVDAHLSSFTLHRQDANLDDATARLRPFLQDLNLTTRVKLYQHFLGFYSRYLAGFAWTKQQLVDQANVYARDALFCPSQPWLRKDLAAAMGLRDLPNLRIGIEDGVDVDRDYPYPIQPIQRRAGMAWRKPGTWGKEKELITKNKGPIQWQTVPGG</sequence>
<keyword evidence="8" id="KW-1185">Reference proteome</keyword>
<name>A0A2C5YG18_9HYPO</name>
<dbReference type="PANTHER" id="PTHR24031">
    <property type="entry name" value="RNA HELICASE"/>
    <property type="match status" value="1"/>
</dbReference>
<dbReference type="SUPFAM" id="SSF52540">
    <property type="entry name" value="P-loop containing nucleoside triphosphate hydrolases"/>
    <property type="match status" value="1"/>
</dbReference>
<evidence type="ECO:0000256" key="4">
    <source>
        <dbReference type="ARBA" id="ARBA00022884"/>
    </source>
</evidence>
<comment type="domain">
    <text evidence="5">The Q motif is unique to and characteristic of the DEAD box family of RNA helicases and controls ATP binding and hydrolysis.</text>
</comment>
<dbReference type="GO" id="GO:0003723">
    <property type="term" value="F:RNA binding"/>
    <property type="evidence" value="ECO:0007669"/>
    <property type="project" value="UniProtKB-UniRule"/>
</dbReference>
<keyword evidence="4 5" id="KW-0694">RNA-binding</keyword>
<dbReference type="InterPro" id="IPR027417">
    <property type="entry name" value="P-loop_NTPase"/>
</dbReference>
<evidence type="ECO:0000256" key="5">
    <source>
        <dbReference type="RuleBase" id="RU365068"/>
    </source>
</evidence>
<dbReference type="EMBL" id="NJES01001199">
    <property type="protein sequence ID" value="PHH67677.1"/>
    <property type="molecule type" value="Genomic_DNA"/>
</dbReference>
<keyword evidence="5" id="KW-0347">Helicase</keyword>
<comment type="catalytic activity">
    <reaction evidence="5">
        <text>ATP + H2O = ADP + phosphate + H(+)</text>
        <dbReference type="Rhea" id="RHEA:13065"/>
        <dbReference type="ChEBI" id="CHEBI:15377"/>
        <dbReference type="ChEBI" id="CHEBI:15378"/>
        <dbReference type="ChEBI" id="CHEBI:30616"/>
        <dbReference type="ChEBI" id="CHEBI:43474"/>
        <dbReference type="ChEBI" id="CHEBI:456216"/>
        <dbReference type="EC" id="3.6.4.13"/>
    </reaction>
</comment>
<accession>A0A2C5YG18</accession>
<dbReference type="Pfam" id="PF00271">
    <property type="entry name" value="Helicase_C"/>
    <property type="match status" value="1"/>
</dbReference>
<dbReference type="InterPro" id="IPR001650">
    <property type="entry name" value="Helicase_C-like"/>
</dbReference>
<comment type="caution">
    <text evidence="7">The sequence shown here is derived from an EMBL/GenBank/DDBJ whole genome shotgun (WGS) entry which is preliminary data.</text>
</comment>
<proteinExistence type="inferred from homology"/>
<keyword evidence="2 5" id="KW-0378">Hydrolase</keyword>
<evidence type="ECO:0000259" key="6">
    <source>
        <dbReference type="PROSITE" id="PS51194"/>
    </source>
</evidence>
<reference evidence="7 8" key="1">
    <citation type="submission" date="2017-06" db="EMBL/GenBank/DDBJ databases">
        <title>Ant-infecting Ophiocordyceps genomes reveal a high diversity of potential behavioral manipulation genes and a possible major role for enterotoxins.</title>
        <authorList>
            <person name="De Bekker C."/>
            <person name="Evans H.C."/>
            <person name="Brachmann A."/>
            <person name="Hughes D.P."/>
        </authorList>
    </citation>
    <scope>NUCLEOTIDE SEQUENCE [LARGE SCALE GENOMIC DNA]</scope>
    <source>
        <strain evidence="7 8">Map16</strain>
    </source>
</reference>
<evidence type="ECO:0000256" key="2">
    <source>
        <dbReference type="ARBA" id="ARBA00022801"/>
    </source>
</evidence>
<dbReference type="GO" id="GO:0005524">
    <property type="term" value="F:ATP binding"/>
    <property type="evidence" value="ECO:0007669"/>
    <property type="project" value="UniProtKB-UniRule"/>
</dbReference>
<protein>
    <recommendedName>
        <fullName evidence="5">ATP-dependent RNA helicase</fullName>
        <ecNumber evidence="5">3.6.4.13</ecNumber>
    </recommendedName>
</protein>
<gene>
    <name evidence="7" type="ORF">CDD80_655</name>
</gene>
<dbReference type="STRING" id="2004952.A0A2C5YG18"/>
<feature type="domain" description="Helicase C-terminal" evidence="6">
    <location>
        <begin position="1"/>
        <end position="160"/>
    </location>
</feature>